<dbReference type="InterPro" id="IPR014721">
    <property type="entry name" value="Ribsml_uS5_D2-typ_fold_subgr"/>
</dbReference>
<dbReference type="NCBIfam" id="TIGR00188">
    <property type="entry name" value="rnpA"/>
    <property type="match status" value="1"/>
</dbReference>
<dbReference type="HAMAP" id="MF_00227">
    <property type="entry name" value="RNase_P"/>
    <property type="match status" value="1"/>
</dbReference>
<proteinExistence type="inferred from homology"/>
<dbReference type="GO" id="GO:0000049">
    <property type="term" value="F:tRNA binding"/>
    <property type="evidence" value="ECO:0007669"/>
    <property type="project" value="UniProtKB-UniRule"/>
</dbReference>
<dbReference type="PANTHER" id="PTHR33992:SF1">
    <property type="entry name" value="RIBONUCLEASE P PROTEIN COMPONENT"/>
    <property type="match status" value="1"/>
</dbReference>
<comment type="caution">
    <text evidence="8">The sequence shown here is derived from an EMBL/GenBank/DDBJ whole genome shotgun (WGS) entry which is preliminary data.</text>
</comment>
<comment type="similarity">
    <text evidence="6">Belongs to the RnpA family.</text>
</comment>
<dbReference type="Pfam" id="PF00825">
    <property type="entry name" value="Ribonuclease_P"/>
    <property type="match status" value="1"/>
</dbReference>
<comment type="function">
    <text evidence="6">RNaseP catalyzes the removal of the 5'-leader sequence from pre-tRNA to produce the mature 5'-terminus. It can also cleave other RNA substrates such as 4.5S RNA. The protein component plays an auxiliary but essential role in vivo by binding to the 5'-leader sequence and broadening the substrate specificity of the ribozyme.</text>
</comment>
<sequence>MRILKRRVFLKIGRFGRRFHGEALCFSFVPGSCLRLGITVSKKYGDAVKRNQCKRRIRELFRLYQHRFPSPLSLSVTPKVRQSPLTYCDLENDFEHFLRFLLNKSKGNGAC</sequence>
<dbReference type="SUPFAM" id="SSF54211">
    <property type="entry name" value="Ribosomal protein S5 domain 2-like"/>
    <property type="match status" value="1"/>
</dbReference>
<evidence type="ECO:0000256" key="6">
    <source>
        <dbReference type="HAMAP-Rule" id="MF_00227"/>
    </source>
</evidence>
<evidence type="ECO:0000256" key="1">
    <source>
        <dbReference type="ARBA" id="ARBA00022694"/>
    </source>
</evidence>
<dbReference type="InterPro" id="IPR000100">
    <property type="entry name" value="RNase_P"/>
</dbReference>
<dbReference type="GO" id="GO:0042781">
    <property type="term" value="F:3'-tRNA processing endoribonuclease activity"/>
    <property type="evidence" value="ECO:0007669"/>
    <property type="project" value="TreeGrafter"/>
</dbReference>
<evidence type="ECO:0000313" key="8">
    <source>
        <dbReference type="EMBL" id="RDB31600.1"/>
    </source>
</evidence>
<evidence type="ECO:0000256" key="3">
    <source>
        <dbReference type="ARBA" id="ARBA00022759"/>
    </source>
</evidence>
<dbReference type="Gene3D" id="3.30.230.10">
    <property type="match status" value="1"/>
</dbReference>
<keyword evidence="1 6" id="KW-0819">tRNA processing</keyword>
<evidence type="ECO:0000256" key="7">
    <source>
        <dbReference type="NCBIfam" id="TIGR00188"/>
    </source>
</evidence>
<dbReference type="InterPro" id="IPR020568">
    <property type="entry name" value="Ribosomal_Su5_D2-typ_SF"/>
</dbReference>
<dbReference type="EMBL" id="QQBG01000011">
    <property type="protein sequence ID" value="RDB31600.1"/>
    <property type="molecule type" value="Genomic_DNA"/>
</dbReference>
<dbReference type="EC" id="3.1.26.5" evidence="6 7"/>
<keyword evidence="4 6" id="KW-0378">Hydrolase</keyword>
<dbReference type="AlphaFoldDB" id="A0A369KDR6"/>
<keyword evidence="2 6" id="KW-0540">Nuclease</keyword>
<evidence type="ECO:0000256" key="5">
    <source>
        <dbReference type="ARBA" id="ARBA00022884"/>
    </source>
</evidence>
<protein>
    <recommendedName>
        <fullName evidence="6 7">Ribonuclease P protein component</fullName>
        <shortName evidence="6">RNase P protein</shortName>
        <shortName evidence="6">RNaseP protein</shortName>
        <ecNumber evidence="6 7">3.1.26.5</ecNumber>
    </recommendedName>
    <alternativeName>
        <fullName evidence="6">Protein C5</fullName>
    </alternativeName>
</protein>
<name>A0A369KDR6_9BACT</name>
<keyword evidence="3 6" id="KW-0255">Endonuclease</keyword>
<gene>
    <name evidence="6" type="primary">rnpA</name>
    <name evidence="8" type="ORF">HAT2_00293</name>
</gene>
<keyword evidence="9" id="KW-1185">Reference proteome</keyword>
<dbReference type="GO" id="GO:0030677">
    <property type="term" value="C:ribonuclease P complex"/>
    <property type="evidence" value="ECO:0007669"/>
    <property type="project" value="TreeGrafter"/>
</dbReference>
<comment type="catalytic activity">
    <reaction evidence="6">
        <text>Endonucleolytic cleavage of RNA, removing 5'-extranucleotides from tRNA precursor.</text>
        <dbReference type="EC" id="3.1.26.5"/>
    </reaction>
</comment>
<dbReference type="GO" id="GO:0001682">
    <property type="term" value="P:tRNA 5'-leader removal"/>
    <property type="evidence" value="ECO:0007669"/>
    <property type="project" value="UniProtKB-UniRule"/>
</dbReference>
<evidence type="ECO:0000256" key="2">
    <source>
        <dbReference type="ARBA" id="ARBA00022722"/>
    </source>
</evidence>
<organism evidence="8 9">
    <name type="scientific">Candidatus Similichlamydia laticola</name>
    <dbReference type="NCBI Taxonomy" id="2170265"/>
    <lineage>
        <taxon>Bacteria</taxon>
        <taxon>Pseudomonadati</taxon>
        <taxon>Chlamydiota</taxon>
        <taxon>Chlamydiia</taxon>
        <taxon>Parachlamydiales</taxon>
        <taxon>Candidatus Parilichlamydiaceae</taxon>
        <taxon>Candidatus Similichlamydia</taxon>
    </lineage>
</organism>
<dbReference type="GO" id="GO:0004526">
    <property type="term" value="F:ribonuclease P activity"/>
    <property type="evidence" value="ECO:0007669"/>
    <property type="project" value="UniProtKB-UniRule"/>
</dbReference>
<dbReference type="Proteomes" id="UP000253816">
    <property type="component" value="Unassembled WGS sequence"/>
</dbReference>
<reference evidence="8 9" key="1">
    <citation type="submission" date="2018-07" db="EMBL/GenBank/DDBJ databases">
        <title>Comparative genomics of the Candidatus Parilichlamydiaceae reveals evidence of convergent evolution and genome reduction in the phylum Chlamydiae.</title>
        <authorList>
            <person name="Taylor-Brown A."/>
            <person name="Polkinghorne A."/>
        </authorList>
    </citation>
    <scope>NUCLEOTIDE SEQUENCE [LARGE SCALE GENOMIC DNA]</scope>
    <source>
        <strain evidence="8 9">Hat2</strain>
    </source>
</reference>
<accession>A0A369KDR6</accession>
<dbReference type="PANTHER" id="PTHR33992">
    <property type="entry name" value="RIBONUCLEASE P PROTEIN COMPONENT"/>
    <property type="match status" value="1"/>
</dbReference>
<evidence type="ECO:0000313" key="9">
    <source>
        <dbReference type="Proteomes" id="UP000253816"/>
    </source>
</evidence>
<evidence type="ECO:0000256" key="4">
    <source>
        <dbReference type="ARBA" id="ARBA00022801"/>
    </source>
</evidence>
<comment type="subunit">
    <text evidence="6">Consists of a catalytic RNA component (M1 or rnpB) and a protein subunit.</text>
</comment>
<keyword evidence="5 6" id="KW-0694">RNA-binding</keyword>